<dbReference type="EMBL" id="JAFMYU010000002">
    <property type="protein sequence ID" value="MBO0929996.1"/>
    <property type="molecule type" value="Genomic_DNA"/>
</dbReference>
<organism evidence="1 2">
    <name type="scientific">Fibrella aquatilis</name>
    <dbReference type="NCBI Taxonomy" id="2817059"/>
    <lineage>
        <taxon>Bacteria</taxon>
        <taxon>Pseudomonadati</taxon>
        <taxon>Bacteroidota</taxon>
        <taxon>Cytophagia</taxon>
        <taxon>Cytophagales</taxon>
        <taxon>Spirosomataceae</taxon>
        <taxon>Fibrella</taxon>
    </lineage>
</organism>
<name>A0A939JYL8_9BACT</name>
<reference evidence="1 2" key="1">
    <citation type="submission" date="2021-03" db="EMBL/GenBank/DDBJ databases">
        <title>Fibrella sp. HMF5036 genome sequencing and assembly.</title>
        <authorList>
            <person name="Kang H."/>
            <person name="Kim H."/>
            <person name="Bae S."/>
            <person name="Joh K."/>
        </authorList>
    </citation>
    <scope>NUCLEOTIDE SEQUENCE [LARGE SCALE GENOMIC DNA]</scope>
    <source>
        <strain evidence="1 2">HMF5036</strain>
    </source>
</reference>
<evidence type="ECO:0000313" key="1">
    <source>
        <dbReference type="EMBL" id="MBO0929996.1"/>
    </source>
</evidence>
<protein>
    <recommendedName>
        <fullName evidence="3">TonB C-terminal domain-containing protein</fullName>
    </recommendedName>
</protein>
<evidence type="ECO:0000313" key="2">
    <source>
        <dbReference type="Proteomes" id="UP000664795"/>
    </source>
</evidence>
<dbReference type="AlphaFoldDB" id="A0A939JYL8"/>
<proteinExistence type="predicted"/>
<evidence type="ECO:0008006" key="3">
    <source>
        <dbReference type="Google" id="ProtNLM"/>
    </source>
</evidence>
<keyword evidence="2" id="KW-1185">Reference proteome</keyword>
<comment type="caution">
    <text evidence="1">The sequence shown here is derived from an EMBL/GenBank/DDBJ whole genome shotgun (WGS) entry which is preliminary data.</text>
</comment>
<gene>
    <name evidence="1" type="ORF">J2I48_03275</name>
</gene>
<dbReference type="Proteomes" id="UP000664795">
    <property type="component" value="Unassembled WGS sequence"/>
</dbReference>
<accession>A0A939JYL8</accession>
<sequence>MEQQLASQLTYPEALREGKGGSVVVVQFRLAENNSVLTPTVFTANEKLKSDLTRQLLNAKLTVGEQATPGEVHTARLHFKAE</sequence>
<dbReference type="RefSeq" id="WP_207333963.1">
    <property type="nucleotide sequence ID" value="NZ_JAFMYU010000002.1"/>
</dbReference>